<evidence type="ECO:0000313" key="2">
    <source>
        <dbReference type="Proteomes" id="UP000286482"/>
    </source>
</evidence>
<dbReference type="EMBL" id="RAQO01000004">
    <property type="protein sequence ID" value="RKF19544.1"/>
    <property type="molecule type" value="Genomic_DNA"/>
</dbReference>
<reference evidence="1 2" key="1">
    <citation type="submission" date="2018-09" db="EMBL/GenBank/DDBJ databases">
        <authorList>
            <person name="Wang Z."/>
        </authorList>
    </citation>
    <scope>NUCLEOTIDE SEQUENCE [LARGE SCALE GENOMIC DNA]</scope>
    <source>
        <strain evidence="1 2">ALS 81</strain>
    </source>
</reference>
<sequence>MQQEYFSVDHQLNMNVEVVEPQHCPTDYAQFLSEMPEAFQLSAQIGLKDQNMFNNLRLLGEVGEQLSQYLMRQNQKIEQVLSYVLQQQDESDLRAQSIQIGGSQLSFAWKQNLSIGQLIRTKLFLPEESAAIFCYLKVDSSKMREDTNTDNEVPSFEINCSYQWLREEDQETLVRASLHVQSQQLKLRSQQRQNQNK</sequence>
<dbReference type="OrthoDB" id="5890620at2"/>
<dbReference type="Proteomes" id="UP000286482">
    <property type="component" value="Unassembled WGS sequence"/>
</dbReference>
<dbReference type="RefSeq" id="WP_120353549.1">
    <property type="nucleotide sequence ID" value="NZ_RAQO01000004.1"/>
</dbReference>
<accession>A0A420EFW3</accession>
<protein>
    <submittedName>
        <fullName evidence="1">PilZ domain-containing protein</fullName>
    </submittedName>
</protein>
<comment type="caution">
    <text evidence="1">The sequence shown here is derived from an EMBL/GenBank/DDBJ whole genome shotgun (WGS) entry which is preliminary data.</text>
</comment>
<dbReference type="AlphaFoldDB" id="A0A420EFW3"/>
<evidence type="ECO:0000313" key="1">
    <source>
        <dbReference type="EMBL" id="RKF19544.1"/>
    </source>
</evidence>
<gene>
    <name evidence="1" type="ORF">DBZ36_03500</name>
</gene>
<organism evidence="1 2">
    <name type="scientific">Alginatibacterium sediminis</name>
    <dbReference type="NCBI Taxonomy" id="2164068"/>
    <lineage>
        <taxon>Bacteria</taxon>
        <taxon>Pseudomonadati</taxon>
        <taxon>Pseudomonadota</taxon>
        <taxon>Gammaproteobacteria</taxon>
        <taxon>Alteromonadales</taxon>
        <taxon>Alteromonadaceae</taxon>
        <taxon>Alginatibacterium</taxon>
    </lineage>
</organism>
<proteinExistence type="predicted"/>
<keyword evidence="2" id="KW-1185">Reference proteome</keyword>
<name>A0A420EFW3_9ALTE</name>